<dbReference type="SUPFAM" id="SSF48452">
    <property type="entry name" value="TPR-like"/>
    <property type="match status" value="1"/>
</dbReference>
<dbReference type="PROSITE" id="PS51272">
    <property type="entry name" value="SLH"/>
    <property type="match status" value="1"/>
</dbReference>
<evidence type="ECO:0000313" key="4">
    <source>
        <dbReference type="EMBL" id="KUG23887.1"/>
    </source>
</evidence>
<feature type="domain" description="SLH" evidence="3">
    <location>
        <begin position="284"/>
        <end position="349"/>
    </location>
</feature>
<dbReference type="InterPro" id="IPR001119">
    <property type="entry name" value="SLH_dom"/>
</dbReference>
<keyword evidence="2" id="KW-0802">TPR repeat</keyword>
<dbReference type="AlphaFoldDB" id="A0A0W8FSL6"/>
<dbReference type="EMBL" id="LNQE01000880">
    <property type="protein sequence ID" value="KUG23887.1"/>
    <property type="molecule type" value="Genomic_DNA"/>
</dbReference>
<dbReference type="InterPro" id="IPR019734">
    <property type="entry name" value="TPR_rpt"/>
</dbReference>
<dbReference type="Gene3D" id="1.25.40.10">
    <property type="entry name" value="Tetratricopeptide repeat domain"/>
    <property type="match status" value="2"/>
</dbReference>
<evidence type="ECO:0000259" key="3">
    <source>
        <dbReference type="PROSITE" id="PS51272"/>
    </source>
</evidence>
<sequence length="416" mass="46463">MKLEKIRTLIFPFIVCIALSSLISCGPKARVAVSQLDTPRHHTFTGLKLLQLEKYPDAQREFTMAIELNKNYSKAYTGLALVNIFTGKFDAAAKNLTLGSKYSTSDEEKLFANVCKIRYYITSKTDSKWLEMASNAFDEAVKIDPKYSPAYYYMGIAYKDALEFNQASQMFTKVIQLKTDHIADADAQLKFLQKIQQAMPATMEGKKIALVERITRADAAALFIEELKIKDLYQKQAAQIPETVVKEAERVSAEATTKDVETITSEVKEVGKKIIEAVSSIPAAAELIANDIADHPFKKDIEGVLEVGIRGLENNVKGNFRPNEVLSRGEYAIMMEDMLIKLTGEKDLASRYVSSKSLFPDVPADMPYFNAIISVTSREIMEAKNLKTGEFAPLKPLSGVEALLTIRKLKDKLKLN</sequence>
<reference evidence="4" key="1">
    <citation type="journal article" date="2015" name="Proc. Natl. Acad. Sci. U.S.A.">
        <title>Networks of energetic and metabolic interactions define dynamics in microbial communities.</title>
        <authorList>
            <person name="Embree M."/>
            <person name="Liu J.K."/>
            <person name="Al-Bassam M.M."/>
            <person name="Zengler K."/>
        </authorList>
    </citation>
    <scope>NUCLEOTIDE SEQUENCE</scope>
</reference>
<dbReference type="PANTHER" id="PTHR44943">
    <property type="entry name" value="CELLULOSE SYNTHASE OPERON PROTEIN C"/>
    <property type="match status" value="1"/>
</dbReference>
<protein>
    <recommendedName>
        <fullName evidence="3">SLH domain-containing protein</fullName>
    </recommendedName>
</protein>
<evidence type="ECO:0000256" key="2">
    <source>
        <dbReference type="ARBA" id="ARBA00022803"/>
    </source>
</evidence>
<accession>A0A0W8FSL6</accession>
<dbReference type="PANTHER" id="PTHR44943:SF4">
    <property type="entry name" value="TPR REPEAT-CONTAINING PROTEIN MJ0798"/>
    <property type="match status" value="1"/>
</dbReference>
<dbReference type="PROSITE" id="PS50005">
    <property type="entry name" value="TPR"/>
    <property type="match status" value="1"/>
</dbReference>
<dbReference type="PROSITE" id="PS51257">
    <property type="entry name" value="PROKAR_LIPOPROTEIN"/>
    <property type="match status" value="1"/>
</dbReference>
<dbReference type="InterPro" id="IPR011990">
    <property type="entry name" value="TPR-like_helical_dom_sf"/>
</dbReference>
<organism evidence="4">
    <name type="scientific">hydrocarbon metagenome</name>
    <dbReference type="NCBI Taxonomy" id="938273"/>
    <lineage>
        <taxon>unclassified sequences</taxon>
        <taxon>metagenomes</taxon>
        <taxon>ecological metagenomes</taxon>
    </lineage>
</organism>
<evidence type="ECO:0000256" key="1">
    <source>
        <dbReference type="ARBA" id="ARBA00022737"/>
    </source>
</evidence>
<name>A0A0W8FSL6_9ZZZZ</name>
<keyword evidence="1" id="KW-0677">Repeat</keyword>
<gene>
    <name evidence="4" type="ORF">ASZ90_006291</name>
</gene>
<dbReference type="SMART" id="SM00028">
    <property type="entry name" value="TPR"/>
    <property type="match status" value="3"/>
</dbReference>
<proteinExistence type="predicted"/>
<dbReference type="InterPro" id="IPR051685">
    <property type="entry name" value="Ycf3/AcsC/BcsC/TPR_MFPF"/>
</dbReference>
<comment type="caution">
    <text evidence="4">The sequence shown here is derived from an EMBL/GenBank/DDBJ whole genome shotgun (WGS) entry which is preliminary data.</text>
</comment>